<evidence type="ECO:0000313" key="2">
    <source>
        <dbReference type="EMBL" id="AVR98896.1"/>
    </source>
</evidence>
<dbReference type="InterPro" id="IPR011051">
    <property type="entry name" value="RmlC_Cupin_sf"/>
</dbReference>
<gene>
    <name evidence="2" type="ORF">C9I28_27210</name>
</gene>
<reference evidence="2 3" key="1">
    <citation type="submission" date="2018-03" db="EMBL/GenBank/DDBJ databases">
        <title>Massilia armeniaca sp. nov., isolated from desert soil.</title>
        <authorList>
            <person name="Huang H."/>
            <person name="Ren M."/>
        </authorList>
    </citation>
    <scope>NUCLEOTIDE SEQUENCE [LARGE SCALE GENOMIC DNA]</scope>
    <source>
        <strain evidence="2 3">ZMN-3</strain>
    </source>
</reference>
<feature type="domain" description="Cupin type-2" evidence="1">
    <location>
        <begin position="41"/>
        <end position="104"/>
    </location>
</feature>
<proteinExistence type="predicted"/>
<dbReference type="InterPro" id="IPR013096">
    <property type="entry name" value="Cupin_2"/>
</dbReference>
<dbReference type="SUPFAM" id="SSF51182">
    <property type="entry name" value="RmlC-like cupins"/>
    <property type="match status" value="1"/>
</dbReference>
<dbReference type="InterPro" id="IPR014710">
    <property type="entry name" value="RmlC-like_jellyroll"/>
</dbReference>
<protein>
    <recommendedName>
        <fullName evidence="1">Cupin type-2 domain-containing protein</fullName>
    </recommendedName>
</protein>
<dbReference type="Pfam" id="PF07883">
    <property type="entry name" value="Cupin_2"/>
    <property type="match status" value="1"/>
</dbReference>
<evidence type="ECO:0000313" key="3">
    <source>
        <dbReference type="Proteomes" id="UP000240505"/>
    </source>
</evidence>
<dbReference type="KEGG" id="masz:C9I28_27210"/>
<dbReference type="Gene3D" id="2.60.120.10">
    <property type="entry name" value="Jelly Rolls"/>
    <property type="match status" value="1"/>
</dbReference>
<keyword evidence="3" id="KW-1185">Reference proteome</keyword>
<dbReference type="AlphaFoldDB" id="A0A2R4CH23"/>
<dbReference type="Proteomes" id="UP000240505">
    <property type="component" value="Chromosome"/>
</dbReference>
<dbReference type="EMBL" id="CP028324">
    <property type="protein sequence ID" value="AVR98896.1"/>
    <property type="molecule type" value="Genomic_DNA"/>
</dbReference>
<name>A0A2R4CH23_9BURK</name>
<accession>A0A2R4CH23</accession>
<dbReference type="OrthoDB" id="8265259at2"/>
<sequence>MALQHASSGQVIALQRSGEDVKQFSSIALAKTDELELIRLVLPEGKNMPEHWVKGQVTLQCLSGAIAVDAHGRTVVLHDGEMLYLEGGAAHALRAESDSIALLTIVLKD</sequence>
<dbReference type="RefSeq" id="WP_107144221.1">
    <property type="nucleotide sequence ID" value="NZ_CP028324.1"/>
</dbReference>
<organism evidence="2 3">
    <name type="scientific">Pseudoduganella armeniaca</name>
    <dbReference type="NCBI Taxonomy" id="2072590"/>
    <lineage>
        <taxon>Bacteria</taxon>
        <taxon>Pseudomonadati</taxon>
        <taxon>Pseudomonadota</taxon>
        <taxon>Betaproteobacteria</taxon>
        <taxon>Burkholderiales</taxon>
        <taxon>Oxalobacteraceae</taxon>
        <taxon>Telluria group</taxon>
        <taxon>Pseudoduganella</taxon>
    </lineage>
</organism>
<evidence type="ECO:0000259" key="1">
    <source>
        <dbReference type="Pfam" id="PF07883"/>
    </source>
</evidence>